<comment type="caution">
    <text evidence="1">The sequence shown here is derived from an EMBL/GenBank/DDBJ whole genome shotgun (WGS) entry which is preliminary data.</text>
</comment>
<sequence length="175" mass="19979">MLMEEDKRCEKRIGKRKMMKEDIIQPTPSDKEWDAKLVAQWSQKDAAEKLQDSCLKAAKKLQRSRLHASSSRNTGKEISEVVNSGGEKLIFTSCQPLDFCITVDNFTAVQKEAVRDMGFGSLLAIGYRKIRRSLCCYMVQHFDPEKPSVEMHGKKLEIDPVDFSYVMGLQDHDFG</sequence>
<keyword evidence="2" id="KW-1185">Reference proteome</keyword>
<dbReference type="Proteomes" id="UP001457282">
    <property type="component" value="Unassembled WGS sequence"/>
</dbReference>
<dbReference type="AlphaFoldDB" id="A0AAW1XEM2"/>
<gene>
    <name evidence="1" type="ORF">M0R45_022088</name>
</gene>
<evidence type="ECO:0000313" key="2">
    <source>
        <dbReference type="Proteomes" id="UP001457282"/>
    </source>
</evidence>
<reference evidence="1 2" key="1">
    <citation type="journal article" date="2023" name="G3 (Bethesda)">
        <title>A chromosome-length genome assembly and annotation of blackberry (Rubus argutus, cv. 'Hillquist').</title>
        <authorList>
            <person name="Bruna T."/>
            <person name="Aryal R."/>
            <person name="Dudchenko O."/>
            <person name="Sargent D.J."/>
            <person name="Mead D."/>
            <person name="Buti M."/>
            <person name="Cavallini A."/>
            <person name="Hytonen T."/>
            <person name="Andres J."/>
            <person name="Pham M."/>
            <person name="Weisz D."/>
            <person name="Mascagni F."/>
            <person name="Usai G."/>
            <person name="Natali L."/>
            <person name="Bassil N."/>
            <person name="Fernandez G.E."/>
            <person name="Lomsadze A."/>
            <person name="Armour M."/>
            <person name="Olukolu B."/>
            <person name="Poorten T."/>
            <person name="Britton C."/>
            <person name="Davik J."/>
            <person name="Ashrafi H."/>
            <person name="Aiden E.L."/>
            <person name="Borodovsky M."/>
            <person name="Worthington M."/>
        </authorList>
    </citation>
    <scope>NUCLEOTIDE SEQUENCE [LARGE SCALE GENOMIC DNA]</scope>
    <source>
        <strain evidence="1">PI 553951</strain>
    </source>
</reference>
<organism evidence="1 2">
    <name type="scientific">Rubus argutus</name>
    <name type="common">Southern blackberry</name>
    <dbReference type="NCBI Taxonomy" id="59490"/>
    <lineage>
        <taxon>Eukaryota</taxon>
        <taxon>Viridiplantae</taxon>
        <taxon>Streptophyta</taxon>
        <taxon>Embryophyta</taxon>
        <taxon>Tracheophyta</taxon>
        <taxon>Spermatophyta</taxon>
        <taxon>Magnoliopsida</taxon>
        <taxon>eudicotyledons</taxon>
        <taxon>Gunneridae</taxon>
        <taxon>Pentapetalae</taxon>
        <taxon>rosids</taxon>
        <taxon>fabids</taxon>
        <taxon>Rosales</taxon>
        <taxon>Rosaceae</taxon>
        <taxon>Rosoideae</taxon>
        <taxon>Rosoideae incertae sedis</taxon>
        <taxon>Rubus</taxon>
    </lineage>
</organism>
<dbReference type="EMBL" id="JBEDUW010000004">
    <property type="protein sequence ID" value="KAK9934969.1"/>
    <property type="molecule type" value="Genomic_DNA"/>
</dbReference>
<protein>
    <submittedName>
        <fullName evidence="1">Uncharacterized protein</fullName>
    </submittedName>
</protein>
<name>A0AAW1XEM2_RUBAR</name>
<proteinExistence type="predicted"/>
<accession>A0AAW1XEM2</accession>
<evidence type="ECO:0000313" key="1">
    <source>
        <dbReference type="EMBL" id="KAK9934969.1"/>
    </source>
</evidence>